<proteinExistence type="predicted"/>
<dbReference type="Proteomes" id="UP000285138">
    <property type="component" value="Unassembled WGS sequence"/>
</dbReference>
<organism evidence="1 2">
    <name type="scientific">Candidatus Syntrophonatronum acetioxidans</name>
    <dbReference type="NCBI Taxonomy" id="1795816"/>
    <lineage>
        <taxon>Bacteria</taxon>
        <taxon>Bacillati</taxon>
        <taxon>Bacillota</taxon>
        <taxon>Clostridia</taxon>
        <taxon>Eubacteriales</taxon>
        <taxon>Syntrophomonadaceae</taxon>
        <taxon>Candidatus Syntrophonatronum</taxon>
    </lineage>
</organism>
<reference evidence="1 2" key="1">
    <citation type="submission" date="2018-08" db="EMBL/GenBank/DDBJ databases">
        <title>The metabolism and importance of syntrophic acetate oxidation coupled to methane or sulfide production in haloalkaline environments.</title>
        <authorList>
            <person name="Timmers P.H.A."/>
            <person name="Vavourakis C.D."/>
            <person name="Sorokin D.Y."/>
            <person name="Sinninghe Damste J.S."/>
            <person name="Muyzer G."/>
            <person name="Stams A.J.M."/>
            <person name="Plugge C.M."/>
        </authorList>
    </citation>
    <scope>NUCLEOTIDE SEQUENCE [LARGE SCALE GENOMIC DNA]</scope>
    <source>
        <strain evidence="1">MSAO_Bac1</strain>
    </source>
</reference>
<gene>
    <name evidence="1" type="ORF">D5R97_05390</name>
</gene>
<evidence type="ECO:0008006" key="3">
    <source>
        <dbReference type="Google" id="ProtNLM"/>
    </source>
</evidence>
<accession>A0A424YEF7</accession>
<protein>
    <recommendedName>
        <fullName evidence="3">SIR2-like domain-containing protein</fullName>
    </recommendedName>
</protein>
<evidence type="ECO:0000313" key="1">
    <source>
        <dbReference type="EMBL" id="RQD75867.1"/>
    </source>
</evidence>
<comment type="caution">
    <text evidence="1">The sequence shown here is derived from an EMBL/GenBank/DDBJ whole genome shotgun (WGS) entry which is preliminary data.</text>
</comment>
<dbReference type="EMBL" id="QZAA01000138">
    <property type="protein sequence ID" value="RQD75867.1"/>
    <property type="molecule type" value="Genomic_DNA"/>
</dbReference>
<evidence type="ECO:0000313" key="2">
    <source>
        <dbReference type="Proteomes" id="UP000285138"/>
    </source>
</evidence>
<name>A0A424YEF7_9FIRM</name>
<dbReference type="AlphaFoldDB" id="A0A424YEF7"/>
<sequence>MEKIGFLFGAGAEMYYGLPCGANYTYETLCTRKYDLYEALNKFYENRSIKGYAEYRKADFLFSHNSHTYRRMIELSLQSVLETDFENNDKINEIVKYCYGNITTYESRDHKKNRDIVNQAYKDYKKDKPGNGNNEMRIKDALLNEYSINAIMKVLYILALRFDRKNLSNLKFSDHNRELKSKLYYRLFMGVRRKNNWEETTTFEPYDNLSEDNKNFITNFVKKNLKYYGVVEKDFSTIINPSKAGIVKFWRLINYFWSAYFSILIPMLKLSRKFENLTENEKQMYEYLLSLNNEGKLHLVEVLQDLITEDYLRESREKARDKNKENDETSESYYTSLKEEKIPIDFALTTNYTPFVKMLNLKDDAYCYLAGSVFQFEYPYEMRTINVCDNKNELKTDDLVFPYIMTQAPVKPIVESHQIIEYWKALSYLDSCDLLIILGYSLCENDNHINSLLREYITKPNKKLLLCKYTEPINSLNDKGMEEYEENSKNSIYEKLRVTDNDVSNKVDVILTRGNARKLADDIKDYIK</sequence>